<keyword evidence="3" id="KW-1185">Reference proteome</keyword>
<feature type="transmembrane region" description="Helical" evidence="1">
    <location>
        <begin position="6"/>
        <end position="24"/>
    </location>
</feature>
<reference evidence="2 3" key="1">
    <citation type="submission" date="2024-05" db="EMBL/GenBank/DDBJ databases">
        <authorList>
            <person name="Duchaud E."/>
        </authorList>
    </citation>
    <scope>NUCLEOTIDE SEQUENCE [LARGE SCALE GENOMIC DNA]</scope>
    <source>
        <strain evidence="2">Ena-SAMPLE-TAB-13-05-2024-13:56:06:370-140308</strain>
    </source>
</reference>
<keyword evidence="1" id="KW-0812">Transmembrane</keyword>
<accession>A0ABM9P907</accession>
<evidence type="ECO:0000313" key="2">
    <source>
        <dbReference type="EMBL" id="CAL2101995.1"/>
    </source>
</evidence>
<comment type="caution">
    <text evidence="2">The sequence shown here is derived from an EMBL/GenBank/DDBJ whole genome shotgun (WGS) entry which is preliminary data.</text>
</comment>
<keyword evidence="1" id="KW-1133">Transmembrane helix</keyword>
<dbReference type="EMBL" id="CAXJIO010000010">
    <property type="protein sequence ID" value="CAL2101995.1"/>
    <property type="molecule type" value="Genomic_DNA"/>
</dbReference>
<organism evidence="2 3">
    <name type="scientific">Tenacibaculum polynesiense</name>
    <dbReference type="NCBI Taxonomy" id="3137857"/>
    <lineage>
        <taxon>Bacteria</taxon>
        <taxon>Pseudomonadati</taxon>
        <taxon>Bacteroidota</taxon>
        <taxon>Flavobacteriia</taxon>
        <taxon>Flavobacteriales</taxon>
        <taxon>Flavobacteriaceae</taxon>
        <taxon>Tenacibaculum</taxon>
    </lineage>
</organism>
<evidence type="ECO:0000313" key="3">
    <source>
        <dbReference type="Proteomes" id="UP001497527"/>
    </source>
</evidence>
<proteinExistence type="predicted"/>
<keyword evidence="1" id="KW-0472">Membrane</keyword>
<gene>
    <name evidence="2" type="ORF">T190423A01A_10558</name>
</gene>
<name>A0ABM9P907_9FLAO</name>
<protein>
    <submittedName>
        <fullName evidence="2">Uncharacterized protein</fullName>
    </submittedName>
</protein>
<evidence type="ECO:0000256" key="1">
    <source>
        <dbReference type="SAM" id="Phobius"/>
    </source>
</evidence>
<sequence length="38" mass="4363">MVFAVIYAGVLFIPNFMLLVDNIFSKLYSISTFNLTIF</sequence>
<dbReference type="Proteomes" id="UP001497527">
    <property type="component" value="Unassembled WGS sequence"/>
</dbReference>